<name>A0A2T8KQF7_9POAL</name>
<dbReference type="Gramene" id="PVH64396">
    <property type="protein sequence ID" value="PVH64396"/>
    <property type="gene ID" value="PAHAL_2G258500"/>
</dbReference>
<dbReference type="Proteomes" id="UP000243499">
    <property type="component" value="Chromosome 2"/>
</dbReference>
<evidence type="ECO:0000313" key="1">
    <source>
        <dbReference type="EMBL" id="PVH64396.1"/>
    </source>
</evidence>
<accession>A0A2T8KQF7</accession>
<gene>
    <name evidence="1" type="ORF">PAHAL_2G258500</name>
</gene>
<proteinExistence type="predicted"/>
<dbReference type="EMBL" id="CM008047">
    <property type="protein sequence ID" value="PVH64396.1"/>
    <property type="molecule type" value="Genomic_DNA"/>
</dbReference>
<protein>
    <submittedName>
        <fullName evidence="1">Uncharacterized protein</fullName>
    </submittedName>
</protein>
<organism evidence="1">
    <name type="scientific">Panicum hallii</name>
    <dbReference type="NCBI Taxonomy" id="206008"/>
    <lineage>
        <taxon>Eukaryota</taxon>
        <taxon>Viridiplantae</taxon>
        <taxon>Streptophyta</taxon>
        <taxon>Embryophyta</taxon>
        <taxon>Tracheophyta</taxon>
        <taxon>Spermatophyta</taxon>
        <taxon>Magnoliopsida</taxon>
        <taxon>Liliopsida</taxon>
        <taxon>Poales</taxon>
        <taxon>Poaceae</taxon>
        <taxon>PACMAD clade</taxon>
        <taxon>Panicoideae</taxon>
        <taxon>Panicodae</taxon>
        <taxon>Paniceae</taxon>
        <taxon>Panicinae</taxon>
        <taxon>Panicum</taxon>
        <taxon>Panicum sect. Panicum</taxon>
    </lineage>
</organism>
<reference evidence="1" key="1">
    <citation type="submission" date="2018-04" db="EMBL/GenBank/DDBJ databases">
        <title>WGS assembly of Panicum hallii.</title>
        <authorList>
            <person name="Lovell J."/>
            <person name="Jenkins J."/>
            <person name="Lowry D."/>
            <person name="Mamidi S."/>
            <person name="Sreedasyam A."/>
            <person name="Weng X."/>
            <person name="Barry K."/>
            <person name="Bonette J."/>
            <person name="Campitelli B."/>
            <person name="Daum C."/>
            <person name="Gordon S."/>
            <person name="Gould B."/>
            <person name="Lipzen A."/>
            <person name="Macqueen A."/>
            <person name="Palacio-Mejia J."/>
            <person name="Plott C."/>
            <person name="Shakirov E."/>
            <person name="Shu S."/>
            <person name="Yoshinaga Y."/>
            <person name="Zane M."/>
            <person name="Rokhsar D."/>
            <person name="Grimwood J."/>
            <person name="Schmutz J."/>
            <person name="Juenger T."/>
        </authorList>
    </citation>
    <scope>NUCLEOTIDE SEQUENCE [LARGE SCALE GENOMIC DNA]</scope>
    <source>
        <strain evidence="1">FIL2</strain>
    </source>
</reference>
<dbReference type="AlphaFoldDB" id="A0A2T8KQF7"/>
<sequence>MESREEKKEPCTIEEQRFAPSTAIVNNLNARWEGALPADENCGACPWPSASSTSAHERTSCPVGIPHCGQPFAASGGGLRDSDLLPLLYRLSWLPLTVDRLRAVTAAPAQRLFRAVQHIAKLASRECPQQNAHFAP</sequence>